<keyword evidence="11" id="KW-1185">Reference proteome</keyword>
<organism evidence="10 11">
    <name type="scientific">Phyllosticta citrichinensis</name>
    <dbReference type="NCBI Taxonomy" id="1130410"/>
    <lineage>
        <taxon>Eukaryota</taxon>
        <taxon>Fungi</taxon>
        <taxon>Dikarya</taxon>
        <taxon>Ascomycota</taxon>
        <taxon>Pezizomycotina</taxon>
        <taxon>Dothideomycetes</taxon>
        <taxon>Dothideomycetes incertae sedis</taxon>
        <taxon>Botryosphaeriales</taxon>
        <taxon>Phyllostictaceae</taxon>
        <taxon>Phyllosticta</taxon>
    </lineage>
</organism>
<feature type="region of interest" description="Disordered" evidence="7">
    <location>
        <begin position="352"/>
        <end position="376"/>
    </location>
</feature>
<dbReference type="Pfam" id="PF09779">
    <property type="entry name" value="Ima1_N"/>
    <property type="match status" value="1"/>
</dbReference>
<feature type="transmembrane region" description="Helical" evidence="8">
    <location>
        <begin position="184"/>
        <end position="203"/>
    </location>
</feature>
<feature type="transmembrane region" description="Helical" evidence="8">
    <location>
        <begin position="247"/>
        <end position="265"/>
    </location>
</feature>
<feature type="domain" description="Ima1 N-terminal" evidence="9">
    <location>
        <begin position="16"/>
        <end position="144"/>
    </location>
</feature>
<keyword evidence="3 8" id="KW-1133">Transmembrane helix</keyword>
<proteinExistence type="predicted"/>
<feature type="coiled-coil region" evidence="6">
    <location>
        <begin position="578"/>
        <end position="608"/>
    </location>
</feature>
<feature type="transmembrane region" description="Helical" evidence="8">
    <location>
        <begin position="315"/>
        <end position="338"/>
    </location>
</feature>
<keyword evidence="2 8" id="KW-0812">Transmembrane</keyword>
<comment type="caution">
    <text evidence="10">The sequence shown here is derived from an EMBL/GenBank/DDBJ whole genome shotgun (WGS) entry which is preliminary data.</text>
</comment>
<evidence type="ECO:0000256" key="2">
    <source>
        <dbReference type="ARBA" id="ARBA00022692"/>
    </source>
</evidence>
<dbReference type="InterPro" id="IPR042321">
    <property type="entry name" value="Ima1"/>
</dbReference>
<feature type="transmembrane region" description="Helical" evidence="8">
    <location>
        <begin position="609"/>
        <end position="629"/>
    </location>
</feature>
<evidence type="ECO:0000256" key="3">
    <source>
        <dbReference type="ARBA" id="ARBA00022989"/>
    </source>
</evidence>
<evidence type="ECO:0000256" key="1">
    <source>
        <dbReference type="ARBA" id="ARBA00004473"/>
    </source>
</evidence>
<keyword evidence="6" id="KW-0175">Coiled coil</keyword>
<comment type="subcellular location">
    <subcellularLocation>
        <location evidence="1">Nucleus inner membrane</location>
        <topology evidence="1">Multi-pass membrane protein</topology>
    </subcellularLocation>
</comment>
<evidence type="ECO:0000256" key="8">
    <source>
        <dbReference type="SAM" id="Phobius"/>
    </source>
</evidence>
<name>A0ABR1Y574_9PEZI</name>
<dbReference type="PANTHER" id="PTHR28538:SF1">
    <property type="entry name" value="INTEGRAL INNER NUCLEAR MEMBRANE PROTEIN IMA1"/>
    <property type="match status" value="1"/>
</dbReference>
<dbReference type="PANTHER" id="PTHR28538">
    <property type="entry name" value="INTEGRAL INNER NUCLEAR MEMBRANE PROTEIN IMA1"/>
    <property type="match status" value="1"/>
</dbReference>
<keyword evidence="5" id="KW-0539">Nucleus</keyword>
<evidence type="ECO:0000259" key="9">
    <source>
        <dbReference type="Pfam" id="PF09779"/>
    </source>
</evidence>
<dbReference type="EMBL" id="JBBWUH010000001">
    <property type="protein sequence ID" value="KAK8177022.1"/>
    <property type="molecule type" value="Genomic_DNA"/>
</dbReference>
<evidence type="ECO:0000313" key="10">
    <source>
        <dbReference type="EMBL" id="KAK8177022.1"/>
    </source>
</evidence>
<feature type="region of interest" description="Disordered" evidence="7">
    <location>
        <begin position="522"/>
        <end position="548"/>
    </location>
</feature>
<evidence type="ECO:0000256" key="5">
    <source>
        <dbReference type="ARBA" id="ARBA00023242"/>
    </source>
</evidence>
<keyword evidence="4 8" id="KW-0472">Membrane</keyword>
<gene>
    <name evidence="10" type="ORF">IWX90DRAFT_5768</name>
</gene>
<evidence type="ECO:0000256" key="7">
    <source>
        <dbReference type="SAM" id="MobiDB-lite"/>
    </source>
</evidence>
<evidence type="ECO:0000256" key="6">
    <source>
        <dbReference type="SAM" id="Coils"/>
    </source>
</evidence>
<evidence type="ECO:0000313" key="11">
    <source>
        <dbReference type="Proteomes" id="UP001456524"/>
    </source>
</evidence>
<accession>A0ABR1Y574</accession>
<evidence type="ECO:0000256" key="4">
    <source>
        <dbReference type="ARBA" id="ARBA00023136"/>
    </source>
</evidence>
<reference evidence="10 11" key="1">
    <citation type="journal article" date="2022" name="G3 (Bethesda)">
        <title>Enemy or ally: a genomic approach to elucidate the lifestyle of Phyllosticta citrichinaensis.</title>
        <authorList>
            <person name="Buijs V.A."/>
            <person name="Groenewald J.Z."/>
            <person name="Haridas S."/>
            <person name="LaButti K.M."/>
            <person name="Lipzen A."/>
            <person name="Martin F.M."/>
            <person name="Barry K."/>
            <person name="Grigoriev I.V."/>
            <person name="Crous P.W."/>
            <person name="Seidl M.F."/>
        </authorList>
    </citation>
    <scope>NUCLEOTIDE SEQUENCE [LARGE SCALE GENOMIC DNA]</scope>
    <source>
        <strain evidence="10 11">CBS 129764</strain>
    </source>
</reference>
<feature type="transmembrane region" description="Helical" evidence="8">
    <location>
        <begin position="286"/>
        <end position="303"/>
    </location>
</feature>
<sequence>MQQHLSDMPFLRRNLCCFYCGTRSRFPRNSHVRQFDCQQCEATNYLDEKGEITDPPVATETSAPTIYAHYVPGRVPTPTLHPVEGSLFCATCIQNQYIVNQTLASYLPPPEDPSFSKFEKSLPEYKKNLEKRYPQVCHDCAPRVRDRIKQTAHAAKADHVNRLLERAKTIGIGKKSMTWTWQNILIFWAGILWWSSIVSHLIWSAMGVFASPGTLGDGKDVQVFNGWTCIDQARKYGVMQSECISTWYPEMRNVMLLALATFWWNNKLAVRIDSSRGRLTGLKDHLILQALMLAVRGTTWWFLRNPAESSLPIDVYRAVHAAVFVFIFITAIISSFTVKIDKTPRINLKAPEPLLTPSEYSPEKQQPLSRPATAASFQPQSPAYLKPFPVNRLAQPLNPNLQNIDPPSPVSYKSHQTVTETDATTVRPEFDEDTMEWTPTRPENHLFTLNSRTASLPVQKQTNLMNSLLQDTATTNERNPFRGTLPPAPLAPAHKLRNPPNQPIFQQASAAKQRDFFAKIMNRGGKSTDTPSTPAFRYETEGEEPASRELELAPARLQLREDPVDTGLESLFTSVFSIRDEPKEVQEAEARREQIEAEKRRREEEEGKGLLLALFIAVPPIIIGMAFVARTVWEFARDALAGAS</sequence>
<dbReference type="Proteomes" id="UP001456524">
    <property type="component" value="Unassembled WGS sequence"/>
</dbReference>
<protein>
    <submittedName>
        <fullName evidence="10">Ima1 N-terminal domain-containing protein</fullName>
    </submittedName>
</protein>
<dbReference type="InterPro" id="IPR018617">
    <property type="entry name" value="Ima1_N"/>
</dbReference>